<feature type="region of interest" description="Disordered" evidence="1">
    <location>
        <begin position="396"/>
        <end position="418"/>
    </location>
</feature>
<organism evidence="2 3">
    <name type="scientific">Zancudomyces culisetae</name>
    <name type="common">Gut fungus</name>
    <name type="synonym">Smittium culisetae</name>
    <dbReference type="NCBI Taxonomy" id="1213189"/>
    <lineage>
        <taxon>Eukaryota</taxon>
        <taxon>Fungi</taxon>
        <taxon>Fungi incertae sedis</taxon>
        <taxon>Zoopagomycota</taxon>
        <taxon>Kickxellomycotina</taxon>
        <taxon>Harpellomycetes</taxon>
        <taxon>Harpellales</taxon>
        <taxon>Legeriomycetaceae</taxon>
        <taxon>Zancudomyces</taxon>
    </lineage>
</organism>
<feature type="compositionally biased region" description="Polar residues" evidence="1">
    <location>
        <begin position="400"/>
        <end position="415"/>
    </location>
</feature>
<dbReference type="OrthoDB" id="10265409at2759"/>
<accession>A0A1R1PZ32</accession>
<comment type="caution">
    <text evidence="2">The sequence shown here is derived from an EMBL/GenBank/DDBJ whole genome shotgun (WGS) entry which is preliminary data.</text>
</comment>
<gene>
    <name evidence="2" type="ORF">AX774_g228</name>
</gene>
<sequence>MTEPIRTRTDLESGRPKAKANDKVRSTGSSQKKNTMFTNKMDEATSKNDKKYIVGGISPLISEIHQNDTTASTFLNSQADTKSCVASDLTKSQKISRADRTKNVDTHLNVGKRTENVLAILTATATMDQRVTRSSSYCGHRSKKKHEFVDEERTRRGNKSTHVAETTNIFDDRELDKLRRWITAIATVSFDEDTGPELRQVTPMMDFSERLSQGNLHTRGLKLNNLGGTSGNSAKTSESGLRTKRKVLVTPEKEFLASIEADILYNYKPPWVISNRLRRHFTELTEQFLTPLNRYFSALIPPISSDFITILSSHNHNVLYFEVTPPLIKPWKSSNFFESLSEHGLPVGLIGKPTAVKSASAAASAFAAAIFSKATAPKQTSTSNLGSAVLDLGDGRLDPRSNSGTATDSSLSWSGTRKKHGNGGLFTISDEWISLYSKFISCGNFATWLSRRTTEAQDEIWKRYFTNIANYDFDKYLYFTGHVSLVHLVDFVLCTTQELQISDGSDQHNMMSEPLSDVSFRNHEQPLAFTAKGTPLNRESPDMFTTRNSTSRNVSFEAKYSKVSRNRSHSSAIHGIKKPTHGYMNNEPHKPLVSRHNNLLTVPLASPVPTHPLMKASSDQRSSSATSLYRSNYGYSPSLNGSDPLIHHPETISSQKAILGSHGMVVGFVTSKSTTSMHNYKEQHKNSAPPQVNRTSHSFNEKNTVFRRGVAKSEASTRGSGSPSLDILGSDLAHTSRVSSRSPHPSSSNLVSLEASARNQGNLPFQKRCLRSEKEILLLANFLASILKCRERNGNINTSSCNELCDATSALKDGISALPSRRQHSGDSGEANTNFSVDNSTYQHETGKSFNNLGTGSKKSCENPSCSLSTFFQSIQQHRLCLADNTKMKISRQLEHICAFLPSSLSSGFHRYYIH</sequence>
<feature type="region of interest" description="Disordered" evidence="1">
    <location>
        <begin position="1"/>
        <end position="36"/>
    </location>
</feature>
<dbReference type="PANTHER" id="PTHR13677:SF0">
    <property type="entry name" value="LD41638P"/>
    <property type="match status" value="1"/>
</dbReference>
<keyword evidence="3" id="KW-1185">Reference proteome</keyword>
<dbReference type="GO" id="GO:0055037">
    <property type="term" value="C:recycling endosome"/>
    <property type="evidence" value="ECO:0007669"/>
    <property type="project" value="TreeGrafter"/>
</dbReference>
<evidence type="ECO:0000313" key="3">
    <source>
        <dbReference type="Proteomes" id="UP000188320"/>
    </source>
</evidence>
<feature type="compositionally biased region" description="Polar residues" evidence="1">
    <location>
        <begin position="686"/>
        <end position="703"/>
    </location>
</feature>
<feature type="compositionally biased region" description="Basic and acidic residues" evidence="1">
    <location>
        <begin position="1"/>
        <end position="25"/>
    </location>
</feature>
<feature type="region of interest" description="Disordered" evidence="1">
    <location>
        <begin position="676"/>
        <end position="751"/>
    </location>
</feature>
<evidence type="ECO:0000256" key="1">
    <source>
        <dbReference type="SAM" id="MobiDB-lite"/>
    </source>
</evidence>
<feature type="region of interest" description="Disordered" evidence="1">
    <location>
        <begin position="136"/>
        <end position="160"/>
    </location>
</feature>
<dbReference type="EMBL" id="LSSK01000010">
    <property type="protein sequence ID" value="OMH86201.1"/>
    <property type="molecule type" value="Genomic_DNA"/>
</dbReference>
<protein>
    <submittedName>
        <fullName evidence="2">Uncharacterized protein</fullName>
    </submittedName>
</protein>
<dbReference type="AlphaFoldDB" id="A0A1R1PZ32"/>
<feature type="compositionally biased region" description="Polar residues" evidence="1">
    <location>
        <begin position="714"/>
        <end position="723"/>
    </location>
</feature>
<dbReference type="InterPro" id="IPR024224">
    <property type="entry name" value="DENND6"/>
</dbReference>
<proteinExistence type="predicted"/>
<feature type="compositionally biased region" description="Low complexity" evidence="1">
    <location>
        <begin position="736"/>
        <end position="751"/>
    </location>
</feature>
<feature type="compositionally biased region" description="Polar residues" evidence="1">
    <location>
        <begin position="26"/>
        <end position="36"/>
    </location>
</feature>
<dbReference type="GO" id="GO:0005085">
    <property type="term" value="F:guanyl-nucleotide exchange factor activity"/>
    <property type="evidence" value="ECO:0007669"/>
    <property type="project" value="InterPro"/>
</dbReference>
<reference evidence="3" key="1">
    <citation type="submission" date="2017-01" db="EMBL/GenBank/DDBJ databases">
        <authorList>
            <person name="Wang Y."/>
            <person name="White M."/>
            <person name="Kvist S."/>
            <person name="Moncalvo J.-M."/>
        </authorList>
    </citation>
    <scope>NUCLEOTIDE SEQUENCE [LARGE SCALE GENOMIC DNA]</scope>
    <source>
        <strain evidence="3">COL-18-3</strain>
    </source>
</reference>
<name>A0A1R1PZ32_ZANCU</name>
<evidence type="ECO:0000313" key="2">
    <source>
        <dbReference type="EMBL" id="OMH86201.1"/>
    </source>
</evidence>
<dbReference type="Proteomes" id="UP000188320">
    <property type="component" value="Unassembled WGS sequence"/>
</dbReference>
<dbReference type="PANTHER" id="PTHR13677">
    <property type="entry name" value="LD41638P"/>
    <property type="match status" value="1"/>
</dbReference>